<accession>A0ABS5RNQ8</accession>
<protein>
    <submittedName>
        <fullName evidence="1">Uncharacterized protein</fullName>
    </submittedName>
</protein>
<dbReference type="EMBL" id="JAHCLR010000037">
    <property type="protein sequence ID" value="MBS9535178.1"/>
    <property type="molecule type" value="Genomic_DNA"/>
</dbReference>
<name>A0ABS5RNQ8_9MYCO</name>
<organism evidence="1 2">
    <name type="scientific">Mycolicibacter acidiphilus</name>
    <dbReference type="NCBI Taxonomy" id="2835306"/>
    <lineage>
        <taxon>Bacteria</taxon>
        <taxon>Bacillati</taxon>
        <taxon>Actinomycetota</taxon>
        <taxon>Actinomycetes</taxon>
        <taxon>Mycobacteriales</taxon>
        <taxon>Mycobacteriaceae</taxon>
        <taxon>Mycolicibacter</taxon>
    </lineage>
</organism>
<proteinExistence type="predicted"/>
<gene>
    <name evidence="1" type="ORF">KIH27_16445</name>
</gene>
<evidence type="ECO:0000313" key="2">
    <source>
        <dbReference type="Proteomes" id="UP001519535"/>
    </source>
</evidence>
<sequence length="66" mass="6721">MHPSGGSLGTSDTIHDQPIKTLPPFHSIALGGVICGVDDAGTTACKDPQGRGFVLSPKGSGWLPHV</sequence>
<evidence type="ECO:0000313" key="1">
    <source>
        <dbReference type="EMBL" id="MBS9535178.1"/>
    </source>
</evidence>
<comment type="caution">
    <text evidence="1">The sequence shown here is derived from an EMBL/GenBank/DDBJ whole genome shotgun (WGS) entry which is preliminary data.</text>
</comment>
<dbReference type="Proteomes" id="UP001519535">
    <property type="component" value="Unassembled WGS sequence"/>
</dbReference>
<reference evidence="1 2" key="1">
    <citation type="submission" date="2021-05" db="EMBL/GenBank/DDBJ databases">
        <title>Mycobacterium acidophilum sp. nov., an extremely acid-tolerant member of the genus Mycobacterium.</title>
        <authorList>
            <person name="Xia J."/>
        </authorList>
    </citation>
    <scope>NUCLEOTIDE SEQUENCE [LARGE SCALE GENOMIC DNA]</scope>
    <source>
        <strain evidence="1 2">M1</strain>
    </source>
</reference>
<dbReference type="RefSeq" id="WP_214094044.1">
    <property type="nucleotide sequence ID" value="NZ_JAHCLR010000037.1"/>
</dbReference>
<keyword evidence="2" id="KW-1185">Reference proteome</keyword>